<evidence type="ECO:0000313" key="4">
    <source>
        <dbReference type="Proteomes" id="UP001498421"/>
    </source>
</evidence>
<accession>A0ABR1HC30</accession>
<feature type="compositionally biased region" description="Low complexity" evidence="1">
    <location>
        <begin position="319"/>
        <end position="332"/>
    </location>
</feature>
<feature type="signal peptide" evidence="2">
    <location>
        <begin position="1"/>
        <end position="19"/>
    </location>
</feature>
<dbReference type="Proteomes" id="UP001498421">
    <property type="component" value="Unassembled WGS sequence"/>
</dbReference>
<protein>
    <submittedName>
        <fullName evidence="3">Uncharacterized protein</fullName>
    </submittedName>
</protein>
<feature type="region of interest" description="Disordered" evidence="1">
    <location>
        <begin position="305"/>
        <end position="344"/>
    </location>
</feature>
<sequence length="518" mass="56137">MLLKILLFGATLPVAVVQAASSNCASFWPSINPGERNTVNGNCQTYPDYPKIIGQTKVTVVYTDEWQGNLGIINALLNEAITQSVAVYSALTPPPDIVLILDIGRGPNEENYEPDKLVWQQANRYVPSLWFQSLERSRGIVYLHQFVMSTIFAASGDEERARLSSISGFIDDFYLFALQFSFDLIVDTSGKQLHIQNAPEYKNTIWSVNNDASEGTAVLEIAPFTISGFTLKLDVGQNVKLYAYTTAKQRIAWRRKGDFTGIVFLKLARAVGRKEIRVLVVSGENKSSDGVQVQYTQAYKDDNCCKQNPKKREAEECPTSSASSSTATSSAAEPTDTGTGSGSCSGSNIAMDRCLLAHSWNLDISSTRELMRKQLTKLPNITINVLDMSGSGGLDFDKKNVTFTYSSLTTKVDFSVEGVDFPVNVVIDGEAEGWFFIKSGGSGSGVVCFAYTMGSGTVRATGPFAGEQVFDLVPGGAYLQNMDTEYTCSNGRVTIASAGSVSPLDAAAPWSPLSYNAA</sequence>
<feature type="chain" id="PRO_5045871163" evidence="2">
    <location>
        <begin position="20"/>
        <end position="518"/>
    </location>
</feature>
<gene>
    <name evidence="3" type="ORF">QQZ08_011383</name>
</gene>
<reference evidence="3 4" key="1">
    <citation type="journal article" date="2025" name="Microbiol. Resour. Announc.">
        <title>Draft genome sequences for Neonectria magnoliae and Neonectria punicea, canker pathogens of Liriodendron tulipifera and Acer saccharum in West Virginia.</title>
        <authorList>
            <person name="Petronek H.M."/>
            <person name="Kasson M.T."/>
            <person name="Metheny A.M."/>
            <person name="Stauder C.M."/>
            <person name="Lovett B."/>
            <person name="Lynch S.C."/>
            <person name="Garnas J.R."/>
            <person name="Kasson L.R."/>
            <person name="Stajich J.E."/>
        </authorList>
    </citation>
    <scope>NUCLEOTIDE SEQUENCE [LARGE SCALE GENOMIC DNA]</scope>
    <source>
        <strain evidence="3 4">NRRL 64651</strain>
    </source>
</reference>
<keyword evidence="4" id="KW-1185">Reference proteome</keyword>
<keyword evidence="2" id="KW-0732">Signal</keyword>
<dbReference type="EMBL" id="JAZAVK010000173">
    <property type="protein sequence ID" value="KAK7418096.1"/>
    <property type="molecule type" value="Genomic_DNA"/>
</dbReference>
<comment type="caution">
    <text evidence="3">The sequence shown here is derived from an EMBL/GenBank/DDBJ whole genome shotgun (WGS) entry which is preliminary data.</text>
</comment>
<proteinExistence type="predicted"/>
<evidence type="ECO:0000256" key="1">
    <source>
        <dbReference type="SAM" id="MobiDB-lite"/>
    </source>
</evidence>
<name>A0ABR1HC30_9HYPO</name>
<evidence type="ECO:0000313" key="3">
    <source>
        <dbReference type="EMBL" id="KAK7418096.1"/>
    </source>
</evidence>
<feature type="compositionally biased region" description="Basic and acidic residues" evidence="1">
    <location>
        <begin position="305"/>
        <end position="315"/>
    </location>
</feature>
<evidence type="ECO:0000256" key="2">
    <source>
        <dbReference type="SAM" id="SignalP"/>
    </source>
</evidence>
<organism evidence="3 4">
    <name type="scientific">Neonectria magnoliae</name>
    <dbReference type="NCBI Taxonomy" id="2732573"/>
    <lineage>
        <taxon>Eukaryota</taxon>
        <taxon>Fungi</taxon>
        <taxon>Dikarya</taxon>
        <taxon>Ascomycota</taxon>
        <taxon>Pezizomycotina</taxon>
        <taxon>Sordariomycetes</taxon>
        <taxon>Hypocreomycetidae</taxon>
        <taxon>Hypocreales</taxon>
        <taxon>Nectriaceae</taxon>
        <taxon>Neonectria</taxon>
    </lineage>
</organism>